<dbReference type="Proteomes" id="UP000814140">
    <property type="component" value="Unassembled WGS sequence"/>
</dbReference>
<reference evidence="1" key="1">
    <citation type="submission" date="2021-03" db="EMBL/GenBank/DDBJ databases">
        <authorList>
            <consortium name="DOE Joint Genome Institute"/>
            <person name="Ahrendt S."/>
            <person name="Looney B.P."/>
            <person name="Miyauchi S."/>
            <person name="Morin E."/>
            <person name="Drula E."/>
            <person name="Courty P.E."/>
            <person name="Chicoki N."/>
            <person name="Fauchery L."/>
            <person name="Kohler A."/>
            <person name="Kuo A."/>
            <person name="Labutti K."/>
            <person name="Pangilinan J."/>
            <person name="Lipzen A."/>
            <person name="Riley R."/>
            <person name="Andreopoulos W."/>
            <person name="He G."/>
            <person name="Johnson J."/>
            <person name="Barry K.W."/>
            <person name="Grigoriev I.V."/>
            <person name="Nagy L."/>
            <person name="Hibbett D."/>
            <person name="Henrissat B."/>
            <person name="Matheny P.B."/>
            <person name="Labbe J."/>
            <person name="Martin F."/>
        </authorList>
    </citation>
    <scope>NUCLEOTIDE SEQUENCE</scope>
    <source>
        <strain evidence="1">HHB10654</strain>
    </source>
</reference>
<sequence>MALLMSGLWFLLSNADTRQEVCKPMLSRPYFPREYLLDPIPGANRVATYCFPPSSLSMSRLAVAVIRTVCGFPPRQDRHMTVALTTRRRCRSMQRRSRSISMSRPFRRGHISSAGEREASMLRTRYQQKQIHVDQTPESALARIYHHLPHADAEALARTHYQIINLWRPIKHAADDWPLALCDFRSVDRARDLVPMTLKFPDRIGEAFGVQHNDAHRWKYVRGMTPEEGVLIKCFDSIGDGSVSILTPHTAFEDPTTPEGVPKRESIELRALVFYE</sequence>
<reference evidence="1" key="2">
    <citation type="journal article" date="2022" name="New Phytol.">
        <title>Evolutionary transition to the ectomycorrhizal habit in the genomes of a hyperdiverse lineage of mushroom-forming fungi.</title>
        <authorList>
            <person name="Looney B."/>
            <person name="Miyauchi S."/>
            <person name="Morin E."/>
            <person name="Drula E."/>
            <person name="Courty P.E."/>
            <person name="Kohler A."/>
            <person name="Kuo A."/>
            <person name="LaButti K."/>
            <person name="Pangilinan J."/>
            <person name="Lipzen A."/>
            <person name="Riley R."/>
            <person name="Andreopoulos W."/>
            <person name="He G."/>
            <person name="Johnson J."/>
            <person name="Nolan M."/>
            <person name="Tritt A."/>
            <person name="Barry K.W."/>
            <person name="Grigoriev I.V."/>
            <person name="Nagy L.G."/>
            <person name="Hibbett D."/>
            <person name="Henrissat B."/>
            <person name="Matheny P.B."/>
            <person name="Labbe J."/>
            <person name="Martin F.M."/>
        </authorList>
    </citation>
    <scope>NUCLEOTIDE SEQUENCE</scope>
    <source>
        <strain evidence="1">HHB10654</strain>
    </source>
</reference>
<comment type="caution">
    <text evidence="1">The sequence shown here is derived from an EMBL/GenBank/DDBJ whole genome shotgun (WGS) entry which is preliminary data.</text>
</comment>
<keyword evidence="2" id="KW-1185">Reference proteome</keyword>
<accession>A0ACB8SJ61</accession>
<gene>
    <name evidence="1" type="ORF">BV25DRAFT_1670594</name>
</gene>
<proteinExistence type="predicted"/>
<evidence type="ECO:0000313" key="1">
    <source>
        <dbReference type="EMBL" id="KAI0055916.1"/>
    </source>
</evidence>
<protein>
    <submittedName>
        <fullName evidence="1">Uncharacterized protein</fullName>
    </submittedName>
</protein>
<name>A0ACB8SJ61_9AGAM</name>
<evidence type="ECO:0000313" key="2">
    <source>
        <dbReference type="Proteomes" id="UP000814140"/>
    </source>
</evidence>
<organism evidence="1 2">
    <name type="scientific">Artomyces pyxidatus</name>
    <dbReference type="NCBI Taxonomy" id="48021"/>
    <lineage>
        <taxon>Eukaryota</taxon>
        <taxon>Fungi</taxon>
        <taxon>Dikarya</taxon>
        <taxon>Basidiomycota</taxon>
        <taxon>Agaricomycotina</taxon>
        <taxon>Agaricomycetes</taxon>
        <taxon>Russulales</taxon>
        <taxon>Auriscalpiaceae</taxon>
        <taxon>Artomyces</taxon>
    </lineage>
</organism>
<dbReference type="EMBL" id="MU277275">
    <property type="protein sequence ID" value="KAI0055916.1"/>
    <property type="molecule type" value="Genomic_DNA"/>
</dbReference>